<keyword evidence="2" id="KW-1185">Reference proteome</keyword>
<name>A0A5N6TJ67_ASPAV</name>
<dbReference type="OrthoDB" id="5391496at2759"/>
<protein>
    <submittedName>
        <fullName evidence="1">Uncharacterized protein</fullName>
    </submittedName>
</protein>
<organism evidence="1 2">
    <name type="scientific">Aspergillus avenaceus</name>
    <dbReference type="NCBI Taxonomy" id="36643"/>
    <lineage>
        <taxon>Eukaryota</taxon>
        <taxon>Fungi</taxon>
        <taxon>Dikarya</taxon>
        <taxon>Ascomycota</taxon>
        <taxon>Pezizomycotina</taxon>
        <taxon>Eurotiomycetes</taxon>
        <taxon>Eurotiomycetidae</taxon>
        <taxon>Eurotiales</taxon>
        <taxon>Aspergillaceae</taxon>
        <taxon>Aspergillus</taxon>
        <taxon>Aspergillus subgen. Circumdati</taxon>
    </lineage>
</organism>
<evidence type="ECO:0000313" key="2">
    <source>
        <dbReference type="Proteomes" id="UP000325780"/>
    </source>
</evidence>
<reference evidence="1 2" key="1">
    <citation type="submission" date="2019-04" db="EMBL/GenBank/DDBJ databases">
        <title>Friends and foes A comparative genomics study of 23 Aspergillus species from section Flavi.</title>
        <authorList>
            <consortium name="DOE Joint Genome Institute"/>
            <person name="Kjaerbolling I."/>
            <person name="Vesth T."/>
            <person name="Frisvad J.C."/>
            <person name="Nybo J.L."/>
            <person name="Theobald S."/>
            <person name="Kildgaard S."/>
            <person name="Isbrandt T."/>
            <person name="Kuo A."/>
            <person name="Sato A."/>
            <person name="Lyhne E.K."/>
            <person name="Kogle M.E."/>
            <person name="Wiebenga A."/>
            <person name="Kun R.S."/>
            <person name="Lubbers R.J."/>
            <person name="Makela M.R."/>
            <person name="Barry K."/>
            <person name="Chovatia M."/>
            <person name="Clum A."/>
            <person name="Daum C."/>
            <person name="Haridas S."/>
            <person name="He G."/>
            <person name="LaButti K."/>
            <person name="Lipzen A."/>
            <person name="Mondo S."/>
            <person name="Riley R."/>
            <person name="Salamov A."/>
            <person name="Simmons B.A."/>
            <person name="Magnuson J.K."/>
            <person name="Henrissat B."/>
            <person name="Mortensen U.H."/>
            <person name="Larsen T.O."/>
            <person name="Devries R.P."/>
            <person name="Grigoriev I.V."/>
            <person name="Machida M."/>
            <person name="Baker S.E."/>
            <person name="Andersen M.R."/>
        </authorList>
    </citation>
    <scope>NUCLEOTIDE SEQUENCE [LARGE SCALE GENOMIC DNA]</scope>
    <source>
        <strain evidence="1 2">IBT 18842</strain>
    </source>
</reference>
<dbReference type="AlphaFoldDB" id="A0A5N6TJ67"/>
<sequence>MAQIIRQIYLGNGVTDFLQYIIDRDATTTTLIICSTRESFLRQLYTTACTNENANASDHEFLAQTISLLSKSSKIKVVYCPTVENLRAYLAVLPPFSSSSQEVVAEKQSMNRPLIAILGPLALHSPTSEFSAQGLSRTLASAVETASREGMDLILSERADATGSAVGDRGKALWHTNVPLLSSSVRRGEGSWLGRSVPVERVAQRWFEFYEPVQSEAA</sequence>
<dbReference type="EMBL" id="ML742265">
    <property type="protein sequence ID" value="KAE8146396.1"/>
    <property type="molecule type" value="Genomic_DNA"/>
</dbReference>
<accession>A0A5N6TJ67</accession>
<proteinExistence type="predicted"/>
<gene>
    <name evidence="1" type="ORF">BDV25DRAFT_51475</name>
</gene>
<evidence type="ECO:0000313" key="1">
    <source>
        <dbReference type="EMBL" id="KAE8146396.1"/>
    </source>
</evidence>
<dbReference type="Proteomes" id="UP000325780">
    <property type="component" value="Unassembled WGS sequence"/>
</dbReference>